<sequence length="84" mass="9420">MSAKVKSNAADVLAESNGEIMFDALYTPRDAASLLGVSGRTLERRRRDGLGPRVTLLWENAPPRYRGSDLLEFIERGRRPFAKE</sequence>
<feature type="domain" description="Helix-turn-helix" evidence="1">
    <location>
        <begin position="25"/>
        <end position="77"/>
    </location>
</feature>
<name>A0A1G9ME88_9RHOB</name>
<dbReference type="EMBL" id="FNEK01000109">
    <property type="protein sequence ID" value="SDL72576.1"/>
    <property type="molecule type" value="Genomic_DNA"/>
</dbReference>
<keyword evidence="3" id="KW-1185">Reference proteome</keyword>
<reference evidence="2 3" key="1">
    <citation type="submission" date="2016-10" db="EMBL/GenBank/DDBJ databases">
        <authorList>
            <person name="de Groot N.N."/>
        </authorList>
    </citation>
    <scope>NUCLEOTIDE SEQUENCE [LARGE SCALE GENOMIC DNA]</scope>
    <source>
        <strain evidence="2 3">DSM 25294</strain>
    </source>
</reference>
<dbReference type="InterPro" id="IPR041657">
    <property type="entry name" value="HTH_17"/>
</dbReference>
<evidence type="ECO:0000313" key="3">
    <source>
        <dbReference type="Proteomes" id="UP000199382"/>
    </source>
</evidence>
<dbReference type="InterPro" id="IPR009061">
    <property type="entry name" value="DNA-bd_dom_put_sf"/>
</dbReference>
<proteinExistence type="predicted"/>
<accession>A0A1G9ME88</accession>
<evidence type="ECO:0000313" key="2">
    <source>
        <dbReference type="EMBL" id="SDL72576.1"/>
    </source>
</evidence>
<dbReference type="Pfam" id="PF12728">
    <property type="entry name" value="HTH_17"/>
    <property type="match status" value="1"/>
</dbReference>
<protein>
    <recommendedName>
        <fullName evidence="1">Helix-turn-helix domain-containing protein</fullName>
    </recommendedName>
</protein>
<dbReference type="AlphaFoldDB" id="A0A1G9ME88"/>
<organism evidence="2 3">
    <name type="scientific">Aliiruegeria lutimaris</name>
    <dbReference type="NCBI Taxonomy" id="571298"/>
    <lineage>
        <taxon>Bacteria</taxon>
        <taxon>Pseudomonadati</taxon>
        <taxon>Pseudomonadota</taxon>
        <taxon>Alphaproteobacteria</taxon>
        <taxon>Rhodobacterales</taxon>
        <taxon>Roseobacteraceae</taxon>
        <taxon>Aliiruegeria</taxon>
    </lineage>
</organism>
<dbReference type="Proteomes" id="UP000199382">
    <property type="component" value="Unassembled WGS sequence"/>
</dbReference>
<gene>
    <name evidence="2" type="ORF">SAMN04488026_11099</name>
</gene>
<dbReference type="STRING" id="571298.SAMN04488026_11099"/>
<dbReference type="SUPFAM" id="SSF46955">
    <property type="entry name" value="Putative DNA-binding domain"/>
    <property type="match status" value="1"/>
</dbReference>
<evidence type="ECO:0000259" key="1">
    <source>
        <dbReference type="Pfam" id="PF12728"/>
    </source>
</evidence>